<gene>
    <name evidence="1" type="ORF">AB1207_20955</name>
</gene>
<evidence type="ECO:0000313" key="2">
    <source>
        <dbReference type="Proteomes" id="UP001555826"/>
    </source>
</evidence>
<dbReference type="RefSeq" id="WP_367640481.1">
    <property type="nucleotide sequence ID" value="NZ_JBFNQN010000016.1"/>
</dbReference>
<organism evidence="1 2">
    <name type="scientific">Kineococcus endophyticus</name>
    <dbReference type="NCBI Taxonomy" id="1181883"/>
    <lineage>
        <taxon>Bacteria</taxon>
        <taxon>Bacillati</taxon>
        <taxon>Actinomycetota</taxon>
        <taxon>Actinomycetes</taxon>
        <taxon>Kineosporiales</taxon>
        <taxon>Kineosporiaceae</taxon>
        <taxon>Kineococcus</taxon>
    </lineage>
</organism>
<dbReference type="EMBL" id="JBFNQN010000016">
    <property type="protein sequence ID" value="MEW9267228.1"/>
    <property type="molecule type" value="Genomic_DNA"/>
</dbReference>
<evidence type="ECO:0000313" key="1">
    <source>
        <dbReference type="EMBL" id="MEW9267228.1"/>
    </source>
</evidence>
<name>A0ABV3PC76_9ACTN</name>
<reference evidence="1 2" key="1">
    <citation type="submission" date="2024-07" db="EMBL/GenBank/DDBJ databases">
        <authorList>
            <person name="Thanompreechachai J."/>
            <person name="Duangmal K."/>
        </authorList>
    </citation>
    <scope>NUCLEOTIDE SEQUENCE [LARGE SCALE GENOMIC DNA]</scope>
    <source>
        <strain evidence="1 2">KCTC 19886</strain>
    </source>
</reference>
<dbReference type="Proteomes" id="UP001555826">
    <property type="component" value="Unassembled WGS sequence"/>
</dbReference>
<accession>A0ABV3PC76</accession>
<sequence>MSDTAVTGLPLARLHKFVLRPGDLVDVDGALQDDGGTVLLLPLGDDDGPKAGEPVGAGVPIRLPADSTAAPAEVVTVVGQWTGTEIVAAYVQTAPTPRTLRRLTRTRAREPRLPRPPANEGRAAMDFLVSDDVPDGLLVAFGSEVQEDGSDLELAWFTLVTPPVAERLVDVPPEQLAVDVWLVPARPS</sequence>
<protein>
    <submittedName>
        <fullName evidence="1">Uncharacterized protein</fullName>
    </submittedName>
</protein>
<proteinExistence type="predicted"/>
<comment type="caution">
    <text evidence="1">The sequence shown here is derived from an EMBL/GenBank/DDBJ whole genome shotgun (WGS) entry which is preliminary data.</text>
</comment>
<keyword evidence="2" id="KW-1185">Reference proteome</keyword>